<dbReference type="EMBL" id="FOIN01000001">
    <property type="protein sequence ID" value="SET08017.1"/>
    <property type="molecule type" value="Genomic_DNA"/>
</dbReference>
<evidence type="ECO:0000313" key="1">
    <source>
        <dbReference type="EMBL" id="SET08017.1"/>
    </source>
</evidence>
<evidence type="ECO:0000313" key="2">
    <source>
        <dbReference type="Proteomes" id="UP000198558"/>
    </source>
</evidence>
<dbReference type="GeneID" id="78287226"/>
<organism evidence="1 2">
    <name type="scientific">Thomasclavelia cocleata</name>
    <dbReference type="NCBI Taxonomy" id="69824"/>
    <lineage>
        <taxon>Bacteria</taxon>
        <taxon>Bacillati</taxon>
        <taxon>Bacillota</taxon>
        <taxon>Erysipelotrichia</taxon>
        <taxon>Erysipelotrichales</taxon>
        <taxon>Coprobacillaceae</taxon>
        <taxon>Thomasclavelia</taxon>
    </lineage>
</organism>
<dbReference type="Proteomes" id="UP000198558">
    <property type="component" value="Unassembled WGS sequence"/>
</dbReference>
<dbReference type="AlphaFoldDB" id="A0A1I0BNZ4"/>
<keyword evidence="2" id="KW-1185">Reference proteome</keyword>
<reference evidence="2" key="1">
    <citation type="submission" date="2016-10" db="EMBL/GenBank/DDBJ databases">
        <authorList>
            <person name="Varghese N."/>
            <person name="Submissions S."/>
        </authorList>
    </citation>
    <scope>NUCLEOTIDE SEQUENCE [LARGE SCALE GENOMIC DNA]</scope>
    <source>
        <strain evidence="2">DSM 1551</strain>
    </source>
</reference>
<dbReference type="Gene3D" id="1.20.1270.70">
    <property type="entry name" value="Designed single chain three-helix bundle"/>
    <property type="match status" value="1"/>
</dbReference>
<accession>A0A1I0BNZ4</accession>
<name>A0A1I0BNZ4_9FIRM</name>
<gene>
    <name evidence="1" type="ORF">SAMN04489758_101183</name>
</gene>
<dbReference type="RefSeq" id="WP_092351538.1">
    <property type="nucleotide sequence ID" value="NZ_CAMWPS010000001.1"/>
</dbReference>
<protein>
    <submittedName>
        <fullName evidence="1">Uncharacterized protein</fullName>
    </submittedName>
</protein>
<proteinExistence type="predicted"/>
<sequence length="162" mass="18330">MPNFIKKLFSRETVSNKCVGTVSLSYLLIRLKSLFVAKNELIDKIYPIGIVIGLKDSVDPSIVLGGDWWDITSKYVNIPTGIKKWQRIVVVTSNKTSLQKTYNQYKNLESDKYIESSWLPFAVALEKAHEILEYPGATQKEVDEADTALTMAYIGLRLKPTN</sequence>